<protein>
    <submittedName>
        <fullName evidence="1">Uncharacterized protein</fullName>
    </submittedName>
</protein>
<dbReference type="Pfam" id="PF23023">
    <property type="entry name" value="Anti-Pycsar_Apyc1"/>
    <property type="match status" value="1"/>
</dbReference>
<name>A0A6C0IX95_9ZZZZ</name>
<dbReference type="InterPro" id="IPR036866">
    <property type="entry name" value="RibonucZ/Hydroxyglut_hydro"/>
</dbReference>
<dbReference type="SUPFAM" id="SSF56281">
    <property type="entry name" value="Metallo-hydrolase/oxidoreductase"/>
    <property type="match status" value="1"/>
</dbReference>
<dbReference type="EMBL" id="MN740271">
    <property type="protein sequence ID" value="QHT97046.1"/>
    <property type="molecule type" value="Genomic_DNA"/>
</dbReference>
<dbReference type="AlphaFoldDB" id="A0A6C0IX95"/>
<sequence length="281" mass="30953">MKVLLTGVGTPIPSAQCAGPGTCVFSELANVVLQFDVGRATVMRLHAAGVCPSEITAVFLTHPHHDHVSGLADLALTRWSVNYRKQFTPLQVYAPRGLCSLFASTVLMPYVGDIVARLHHGSVPQTHQILQVHTFDPTNEPQIVYSERGVRVYSVLVEHDPVENAVGYSVDDNGEGHVVISGDTRECYAIERLIRPGKSTVVHEAMLISSERNGIADYHTDVTALARQMSRLHVPRLILTHLIPEASCDEHYEIWEEAVRNGGYENELFIGRDGLIVTTTE</sequence>
<dbReference type="PANTHER" id="PTHR46018:SF2">
    <property type="entry name" value="ZINC PHOSPHODIESTERASE ELAC PROTEIN 1"/>
    <property type="match status" value="1"/>
</dbReference>
<reference evidence="1" key="1">
    <citation type="journal article" date="2020" name="Nature">
        <title>Giant virus diversity and host interactions through global metagenomics.</title>
        <authorList>
            <person name="Schulz F."/>
            <person name="Roux S."/>
            <person name="Paez-Espino D."/>
            <person name="Jungbluth S."/>
            <person name="Walsh D.A."/>
            <person name="Denef V.J."/>
            <person name="McMahon K.D."/>
            <person name="Konstantinidis K.T."/>
            <person name="Eloe-Fadrosh E.A."/>
            <person name="Kyrpides N.C."/>
            <person name="Woyke T."/>
        </authorList>
    </citation>
    <scope>NUCLEOTIDE SEQUENCE</scope>
    <source>
        <strain evidence="1">GVMAG-M-3300024510-1</strain>
    </source>
</reference>
<dbReference type="PANTHER" id="PTHR46018">
    <property type="entry name" value="ZINC PHOSPHODIESTERASE ELAC PROTEIN 1"/>
    <property type="match status" value="1"/>
</dbReference>
<proteinExistence type="predicted"/>
<organism evidence="1">
    <name type="scientific">viral metagenome</name>
    <dbReference type="NCBI Taxonomy" id="1070528"/>
    <lineage>
        <taxon>unclassified sequences</taxon>
        <taxon>metagenomes</taxon>
        <taxon>organismal metagenomes</taxon>
    </lineage>
</organism>
<dbReference type="Gene3D" id="3.60.15.10">
    <property type="entry name" value="Ribonuclease Z/Hydroxyacylglutathione hydrolase-like"/>
    <property type="match status" value="1"/>
</dbReference>
<evidence type="ECO:0000313" key="1">
    <source>
        <dbReference type="EMBL" id="QHT97046.1"/>
    </source>
</evidence>
<dbReference type="GO" id="GO:0042781">
    <property type="term" value="F:3'-tRNA processing endoribonuclease activity"/>
    <property type="evidence" value="ECO:0007669"/>
    <property type="project" value="TreeGrafter"/>
</dbReference>
<accession>A0A6C0IX95</accession>